<dbReference type="Proteomes" id="UP000660885">
    <property type="component" value="Unassembled WGS sequence"/>
</dbReference>
<dbReference type="Gene3D" id="3.40.50.620">
    <property type="entry name" value="HUPs"/>
    <property type="match status" value="1"/>
</dbReference>
<evidence type="ECO:0000313" key="9">
    <source>
        <dbReference type="EMBL" id="MBL6081183.1"/>
    </source>
</evidence>
<comment type="caution">
    <text evidence="9">The sequence shown here is derived from an EMBL/GenBank/DDBJ whole genome shotgun (WGS) entry which is preliminary data.</text>
</comment>
<gene>
    <name evidence="9" type="primary">asnB</name>
    <name evidence="9" type="ORF">JMJ56_24590</name>
</gene>
<evidence type="ECO:0000256" key="4">
    <source>
        <dbReference type="ARBA" id="ARBA00022741"/>
    </source>
</evidence>
<dbReference type="PANTHER" id="PTHR43284">
    <property type="entry name" value="ASPARAGINE SYNTHETASE (GLUTAMINE-HYDROLYZING)"/>
    <property type="match status" value="1"/>
</dbReference>
<dbReference type="InterPro" id="IPR017932">
    <property type="entry name" value="GATase_2_dom"/>
</dbReference>
<dbReference type="InterPro" id="IPR033738">
    <property type="entry name" value="AsnB_N"/>
</dbReference>
<comment type="pathway">
    <text evidence="1">Amino-acid biosynthesis; L-asparagine biosynthesis; L-asparagine from L-aspartate (L-Gln route): step 1/1.</text>
</comment>
<dbReference type="Pfam" id="PF13537">
    <property type="entry name" value="GATase_7"/>
    <property type="match status" value="1"/>
</dbReference>
<dbReference type="InterPro" id="IPR014729">
    <property type="entry name" value="Rossmann-like_a/b/a_fold"/>
</dbReference>
<dbReference type="InterPro" id="IPR001962">
    <property type="entry name" value="Asn_synthase"/>
</dbReference>
<dbReference type="RefSeq" id="WP_202834404.1">
    <property type="nucleotide sequence ID" value="NZ_JAETWB010000022.1"/>
</dbReference>
<dbReference type="CDD" id="cd00712">
    <property type="entry name" value="AsnB"/>
    <property type="match status" value="1"/>
</dbReference>
<evidence type="ECO:0000256" key="5">
    <source>
        <dbReference type="ARBA" id="ARBA00022840"/>
    </source>
</evidence>
<organism evidence="9 10">
    <name type="scientific">Belnapia arida</name>
    <dbReference type="NCBI Taxonomy" id="2804533"/>
    <lineage>
        <taxon>Bacteria</taxon>
        <taxon>Pseudomonadati</taxon>
        <taxon>Pseudomonadota</taxon>
        <taxon>Alphaproteobacteria</taxon>
        <taxon>Acetobacterales</taxon>
        <taxon>Roseomonadaceae</taxon>
        <taxon>Belnapia</taxon>
    </lineage>
</organism>
<accession>A0ABS1U920</accession>
<evidence type="ECO:0000259" key="8">
    <source>
        <dbReference type="PROSITE" id="PS51278"/>
    </source>
</evidence>
<keyword evidence="5" id="KW-0067">ATP-binding</keyword>
<name>A0ABS1U920_9PROT</name>
<comment type="catalytic activity">
    <reaction evidence="7">
        <text>L-aspartate + L-glutamine + ATP + H2O = L-asparagine + L-glutamate + AMP + diphosphate + H(+)</text>
        <dbReference type="Rhea" id="RHEA:12228"/>
        <dbReference type="ChEBI" id="CHEBI:15377"/>
        <dbReference type="ChEBI" id="CHEBI:15378"/>
        <dbReference type="ChEBI" id="CHEBI:29985"/>
        <dbReference type="ChEBI" id="CHEBI:29991"/>
        <dbReference type="ChEBI" id="CHEBI:30616"/>
        <dbReference type="ChEBI" id="CHEBI:33019"/>
        <dbReference type="ChEBI" id="CHEBI:58048"/>
        <dbReference type="ChEBI" id="CHEBI:58359"/>
        <dbReference type="ChEBI" id="CHEBI:456215"/>
        <dbReference type="EC" id="6.3.5.4"/>
    </reaction>
</comment>
<evidence type="ECO:0000256" key="1">
    <source>
        <dbReference type="ARBA" id="ARBA00005187"/>
    </source>
</evidence>
<keyword evidence="9" id="KW-0436">Ligase</keyword>
<keyword evidence="10" id="KW-1185">Reference proteome</keyword>
<evidence type="ECO:0000256" key="3">
    <source>
        <dbReference type="ARBA" id="ARBA00012737"/>
    </source>
</evidence>
<dbReference type="SUPFAM" id="SSF52402">
    <property type="entry name" value="Adenine nucleotide alpha hydrolases-like"/>
    <property type="match status" value="1"/>
</dbReference>
<proteinExistence type="inferred from homology"/>
<dbReference type="InterPro" id="IPR029055">
    <property type="entry name" value="Ntn_hydrolases_N"/>
</dbReference>
<dbReference type="CDD" id="cd01991">
    <property type="entry name" value="Asn_synthase_B_C"/>
    <property type="match status" value="1"/>
</dbReference>
<dbReference type="PROSITE" id="PS51278">
    <property type="entry name" value="GATASE_TYPE_2"/>
    <property type="match status" value="1"/>
</dbReference>
<dbReference type="Pfam" id="PF00733">
    <property type="entry name" value="Asn_synthase"/>
    <property type="match status" value="1"/>
</dbReference>
<feature type="domain" description="Glutamine amidotransferase type-2" evidence="8">
    <location>
        <begin position="2"/>
        <end position="211"/>
    </location>
</feature>
<sequence length="656" mass="70852">MCGIFGWFGTTPPVDGTIERMGDLLHHRGPDDSGHEQGAGWGLGFRRLSILDLSPLGHQPMRSPDGRWWLAFNGEIYNYVELRHELERLGERFRSGSDTEVLLRVLARHGPSGLNLLNGMFALALVDTIDRRFLLARDRAGVKPLYYTLKAGDLRFASELKALLAWPDAQRQVDRSALPEYLALGYLPEETCIYGGHTKLLPGHMLSGSLDAPAEAVPQRYWQLSLNGDPSRRALRANELQEMQALLFDAVRIRLRSDVPVGIFLSGGIDSGLIAALARDVTGAHPVALTVGFAEADADETELAHATARHAGLAHHVIHQDAGTLADVDELAWFYDEPFGDPSALPTFALCRMAAQHATVFIGGDGGDEAFGGYRRYTESLRLRQLIGAAGASSGMLRALSHLAPALSVARFRLLKLGLPDDGAAAAFDALPLDPAIAAVLPPDLRQAADVAGRTLWQGWARSHGTASLTARQQALDYAMYLPSDVLTKVDRASMAHSIEVRAPFLDYRLIEWAARLPRGTLLDTQSGKLPLRALAAQLLPPAVAQGRKRGFGVPLDDWFRAPDGVALVQERLISANARRDGLWDSVGVAKVLARHRAGGGRGFGLLLWRLLMLDAWAGHYGGGAGMPVPPGARSMAGGPAWPARADLHAKAEAAS</sequence>
<evidence type="ECO:0000256" key="6">
    <source>
        <dbReference type="ARBA" id="ARBA00022962"/>
    </source>
</evidence>
<dbReference type="EC" id="6.3.5.4" evidence="3"/>
<evidence type="ECO:0000256" key="7">
    <source>
        <dbReference type="ARBA" id="ARBA00048741"/>
    </source>
</evidence>
<keyword evidence="4" id="KW-0547">Nucleotide-binding</keyword>
<dbReference type="NCBIfam" id="TIGR01536">
    <property type="entry name" value="asn_synth_AEB"/>
    <property type="match status" value="1"/>
</dbReference>
<dbReference type="GO" id="GO:0004066">
    <property type="term" value="F:asparagine synthase (glutamine-hydrolyzing) activity"/>
    <property type="evidence" value="ECO:0007669"/>
    <property type="project" value="UniProtKB-EC"/>
</dbReference>
<comment type="similarity">
    <text evidence="2">Belongs to the asparagine synthetase family.</text>
</comment>
<reference evidence="9 10" key="1">
    <citation type="submission" date="2021-01" db="EMBL/GenBank/DDBJ databases">
        <title>Belnapia mucosa sp. nov. and Belnapia arida sp. nov., isolated from the Tabernas Desert (Almeria, Spain).</title>
        <authorList>
            <person name="Molina-Menor E."/>
            <person name="Vidal-Verdu A."/>
            <person name="Calonge A."/>
            <person name="Satari L."/>
            <person name="Pereto J."/>
            <person name="Porcar M."/>
        </authorList>
    </citation>
    <scope>NUCLEOTIDE SEQUENCE [LARGE SCALE GENOMIC DNA]</scope>
    <source>
        <strain evidence="9 10">T18</strain>
    </source>
</reference>
<keyword evidence="6" id="KW-0315">Glutamine amidotransferase</keyword>
<dbReference type="Gene3D" id="3.60.20.10">
    <property type="entry name" value="Glutamine Phosphoribosylpyrophosphate, subunit 1, domain 1"/>
    <property type="match status" value="1"/>
</dbReference>
<dbReference type="EMBL" id="JAETWB010000022">
    <property type="protein sequence ID" value="MBL6081183.1"/>
    <property type="molecule type" value="Genomic_DNA"/>
</dbReference>
<dbReference type="InterPro" id="IPR051786">
    <property type="entry name" value="ASN_synthetase/amidase"/>
</dbReference>
<dbReference type="SUPFAM" id="SSF56235">
    <property type="entry name" value="N-terminal nucleophile aminohydrolases (Ntn hydrolases)"/>
    <property type="match status" value="1"/>
</dbReference>
<evidence type="ECO:0000256" key="2">
    <source>
        <dbReference type="ARBA" id="ARBA00005752"/>
    </source>
</evidence>
<protein>
    <recommendedName>
        <fullName evidence="3">asparagine synthase (glutamine-hydrolyzing)</fullName>
        <ecNumber evidence="3">6.3.5.4</ecNumber>
    </recommendedName>
</protein>
<evidence type="ECO:0000313" key="10">
    <source>
        <dbReference type="Proteomes" id="UP000660885"/>
    </source>
</evidence>
<dbReference type="InterPro" id="IPR006426">
    <property type="entry name" value="Asn_synth_AEB"/>
</dbReference>
<dbReference type="PIRSF" id="PIRSF001589">
    <property type="entry name" value="Asn_synthetase_glu-h"/>
    <property type="match status" value="1"/>
</dbReference>
<dbReference type="PANTHER" id="PTHR43284:SF1">
    <property type="entry name" value="ASPARAGINE SYNTHETASE"/>
    <property type="match status" value="1"/>
</dbReference>